<feature type="signal peptide" evidence="1">
    <location>
        <begin position="1"/>
        <end position="19"/>
    </location>
</feature>
<dbReference type="SUPFAM" id="SSF49313">
    <property type="entry name" value="Cadherin-like"/>
    <property type="match status" value="3"/>
</dbReference>
<gene>
    <name evidence="3" type="ORF">P0M35_06445</name>
</gene>
<accession>A0AAE3P139</accession>
<dbReference type="SUPFAM" id="SSF49384">
    <property type="entry name" value="Carbohydrate-binding domain"/>
    <property type="match status" value="1"/>
</dbReference>
<dbReference type="InterPro" id="IPR022409">
    <property type="entry name" value="PKD/Chitinase_dom"/>
</dbReference>
<dbReference type="Pfam" id="PF18962">
    <property type="entry name" value="Por_Secre_tail"/>
    <property type="match status" value="1"/>
</dbReference>
<dbReference type="InterPro" id="IPR006644">
    <property type="entry name" value="Cadg"/>
</dbReference>
<dbReference type="Gene3D" id="2.60.40.10">
    <property type="entry name" value="Immunoglobulins"/>
    <property type="match status" value="4"/>
</dbReference>
<dbReference type="Proteomes" id="UP001221302">
    <property type="component" value="Unassembled WGS sequence"/>
</dbReference>
<dbReference type="Pfam" id="PF05345">
    <property type="entry name" value="He_PIG"/>
    <property type="match status" value="4"/>
</dbReference>
<dbReference type="Gene3D" id="2.60.40.4070">
    <property type="match status" value="1"/>
</dbReference>
<dbReference type="InterPro" id="IPR015919">
    <property type="entry name" value="Cadherin-like_sf"/>
</dbReference>
<dbReference type="InterPro" id="IPR008965">
    <property type="entry name" value="CBM2/CBM3_carb-bd_dom_sf"/>
</dbReference>
<dbReference type="AlphaFoldDB" id="A0AAE3P139"/>
<evidence type="ECO:0000313" key="3">
    <source>
        <dbReference type="EMBL" id="MDF1611782.1"/>
    </source>
</evidence>
<evidence type="ECO:0000259" key="2">
    <source>
        <dbReference type="PROSITE" id="PS50268"/>
    </source>
</evidence>
<dbReference type="InterPro" id="IPR026444">
    <property type="entry name" value="Secre_tail"/>
</dbReference>
<keyword evidence="1" id="KW-0732">Signal</keyword>
<sequence>MNIKNILLISILFSTIAYSQIQVTLPTISGQPDTEQIVGVVVNDLTPYNARGYQMRLKYDKNVIYLMNPNDNSGTLSTGYLSYTNDTRPDSSIIVVVAIAPNEKFTGSGILFKLKVKLLKVGSTTITVDESFNNYFTDGNNNINFTSVSGRATVATTNFPPVFDAVAPKTVNEGQELKFTINAVDPEGAPVTYSVVSKPEGSNFNATTKEFSWTPNYTQAGTYTATFSASDGNSSATLNVSITVVDFNTPPQINAIPDKEINEGQELSFEVKATDNEGDVLTYSATNLPAGANFNPTTHIFSWTPTGKQAGNYAVNFSVSDGKMTSSITVNIKVNDVNVAPTIQPIPDKTVNTGQTLVIDIVANDPDGDNLTYGYTGTLPTGSTFDATSHKFTWKPTANQAGDYQITFFVFDGQLTATTTVKIKVIKVNSAPVFTKIMPDTTIQVHNVQVLFKYQYKATDPDGDVITFKLDNGPEGATMTSNGLFQWIPKVTQAGQSFLVMVTITDGEFSDTKISTLSTDKTIVGVEEIGGIPTKFNLEQNYPNPFNPTTTIKFEIPKESYVRLRVFNSIGKDVAELINKELSVGSYQVNFDASELPSGIYYYKLEANDFTQTRKMLLVK</sequence>
<dbReference type="RefSeq" id="WP_321535549.1">
    <property type="nucleotide sequence ID" value="NZ_JARGDL010000006.1"/>
</dbReference>
<evidence type="ECO:0000313" key="4">
    <source>
        <dbReference type="Proteomes" id="UP001221302"/>
    </source>
</evidence>
<dbReference type="EMBL" id="JARGDL010000006">
    <property type="protein sequence ID" value="MDF1611782.1"/>
    <property type="molecule type" value="Genomic_DNA"/>
</dbReference>
<reference evidence="3" key="1">
    <citation type="submission" date="2023-03" db="EMBL/GenBank/DDBJ databases">
        <title>Stygiobacter electus gen. nov., sp. nov., facultatively anaerobic thermotolerant bacterium of the class Ignavibacteria from a well of Yessentuki mineral water deposit.</title>
        <authorList>
            <person name="Podosokorskaya O.A."/>
            <person name="Elcheninov A.G."/>
            <person name="Petrova N.F."/>
            <person name="Zavarzina D.G."/>
            <person name="Kublanov I.V."/>
            <person name="Merkel A.Y."/>
        </authorList>
    </citation>
    <scope>NUCLEOTIDE SEQUENCE</scope>
    <source>
        <strain evidence="3">09-Me</strain>
    </source>
</reference>
<name>A0AAE3P139_9BACT</name>
<evidence type="ECO:0000256" key="1">
    <source>
        <dbReference type="SAM" id="SignalP"/>
    </source>
</evidence>
<dbReference type="NCBIfam" id="NF012211">
    <property type="entry name" value="tand_rpt_95"/>
    <property type="match status" value="2"/>
</dbReference>
<feature type="chain" id="PRO_5042081797" evidence="1">
    <location>
        <begin position="20"/>
        <end position="620"/>
    </location>
</feature>
<dbReference type="GO" id="GO:0000272">
    <property type="term" value="P:polysaccharide catabolic process"/>
    <property type="evidence" value="ECO:0007669"/>
    <property type="project" value="InterPro"/>
</dbReference>
<proteinExistence type="predicted"/>
<dbReference type="InterPro" id="IPR002126">
    <property type="entry name" value="Cadherin-like_dom"/>
</dbReference>
<dbReference type="SMART" id="SM00089">
    <property type="entry name" value="PKD"/>
    <property type="match status" value="2"/>
</dbReference>
<dbReference type="NCBIfam" id="TIGR04183">
    <property type="entry name" value="Por_Secre_tail"/>
    <property type="match status" value="1"/>
</dbReference>
<organism evidence="3 4">
    <name type="scientific">Stygiobacter electus</name>
    <dbReference type="NCBI Taxonomy" id="3032292"/>
    <lineage>
        <taxon>Bacteria</taxon>
        <taxon>Pseudomonadati</taxon>
        <taxon>Ignavibacteriota</taxon>
        <taxon>Ignavibacteria</taxon>
        <taxon>Ignavibacteriales</taxon>
        <taxon>Melioribacteraceae</taxon>
        <taxon>Stygiobacter</taxon>
    </lineage>
</organism>
<dbReference type="GO" id="GO:0016020">
    <property type="term" value="C:membrane"/>
    <property type="evidence" value="ECO:0007669"/>
    <property type="project" value="InterPro"/>
</dbReference>
<dbReference type="GO" id="GO:0007156">
    <property type="term" value="P:homophilic cell adhesion via plasma membrane adhesion molecules"/>
    <property type="evidence" value="ECO:0007669"/>
    <property type="project" value="InterPro"/>
</dbReference>
<dbReference type="GO" id="GO:0005509">
    <property type="term" value="F:calcium ion binding"/>
    <property type="evidence" value="ECO:0007669"/>
    <property type="project" value="InterPro"/>
</dbReference>
<dbReference type="SMART" id="SM00736">
    <property type="entry name" value="CADG"/>
    <property type="match status" value="3"/>
</dbReference>
<feature type="domain" description="Cadherin" evidence="2">
    <location>
        <begin position="159"/>
        <end position="253"/>
    </location>
</feature>
<dbReference type="InterPro" id="IPR013783">
    <property type="entry name" value="Ig-like_fold"/>
</dbReference>
<dbReference type="InterPro" id="IPR002102">
    <property type="entry name" value="Cohesin_dom"/>
</dbReference>
<protein>
    <submittedName>
        <fullName evidence="3">Ig domain-containing protein</fullName>
    </submittedName>
</protein>
<comment type="caution">
    <text evidence="3">The sequence shown here is derived from an EMBL/GenBank/DDBJ whole genome shotgun (WGS) entry which is preliminary data.</text>
</comment>
<keyword evidence="4" id="KW-1185">Reference proteome</keyword>
<dbReference type="Gene3D" id="2.60.40.680">
    <property type="match status" value="1"/>
</dbReference>
<feature type="domain" description="Cadherin" evidence="2">
    <location>
        <begin position="356"/>
        <end position="434"/>
    </location>
</feature>
<dbReference type="Pfam" id="PF00963">
    <property type="entry name" value="Cohesin"/>
    <property type="match status" value="1"/>
</dbReference>
<dbReference type="PROSITE" id="PS50268">
    <property type="entry name" value="CADHERIN_2"/>
    <property type="match status" value="2"/>
</dbReference>
<dbReference type="GO" id="GO:0030246">
    <property type="term" value="F:carbohydrate binding"/>
    <property type="evidence" value="ECO:0007669"/>
    <property type="project" value="InterPro"/>
</dbReference>